<name>A0A562V716_9BACT</name>
<dbReference type="RefSeq" id="WP_145025782.1">
    <property type="nucleotide sequence ID" value="NZ_VLLN01000039.1"/>
</dbReference>
<dbReference type="EMBL" id="VLLN01000039">
    <property type="protein sequence ID" value="TWJ13517.1"/>
    <property type="molecule type" value="Genomic_DNA"/>
</dbReference>
<comment type="caution">
    <text evidence="1">The sequence shown here is derived from an EMBL/GenBank/DDBJ whole genome shotgun (WGS) entry which is preliminary data.</text>
</comment>
<evidence type="ECO:0000313" key="2">
    <source>
        <dbReference type="Proteomes" id="UP000319449"/>
    </source>
</evidence>
<proteinExistence type="predicted"/>
<dbReference type="Proteomes" id="UP000319449">
    <property type="component" value="Unassembled WGS sequence"/>
</dbReference>
<reference evidence="1 2" key="1">
    <citation type="submission" date="2019-07" db="EMBL/GenBank/DDBJ databases">
        <title>Genomic Encyclopedia of Archaeal and Bacterial Type Strains, Phase II (KMG-II): from individual species to whole genera.</title>
        <authorList>
            <person name="Goeker M."/>
        </authorList>
    </citation>
    <scope>NUCLEOTIDE SEQUENCE [LARGE SCALE GENOMIC DNA]</scope>
    <source>
        <strain evidence="1 2">ATCC BAA-1139</strain>
    </source>
</reference>
<evidence type="ECO:0000313" key="1">
    <source>
        <dbReference type="EMBL" id="TWJ13517.1"/>
    </source>
</evidence>
<organism evidence="1 2">
    <name type="scientific">Geobacter argillaceus</name>
    <dbReference type="NCBI Taxonomy" id="345631"/>
    <lineage>
        <taxon>Bacteria</taxon>
        <taxon>Pseudomonadati</taxon>
        <taxon>Thermodesulfobacteriota</taxon>
        <taxon>Desulfuromonadia</taxon>
        <taxon>Geobacterales</taxon>
        <taxon>Geobacteraceae</taxon>
        <taxon>Geobacter</taxon>
    </lineage>
</organism>
<dbReference type="AlphaFoldDB" id="A0A562V716"/>
<protein>
    <submittedName>
        <fullName evidence="1">Uncharacterized protein</fullName>
    </submittedName>
</protein>
<accession>A0A562V716</accession>
<gene>
    <name evidence="1" type="ORF">JN12_03828</name>
</gene>
<keyword evidence="2" id="KW-1185">Reference proteome</keyword>
<sequence length="92" mass="10570">MSYREMSKTLLQQENPRELKRLKEAGILEQTVVEVGELFDDQEQTIVEQMTADLPAGMSDLERTQEENMARIVAREVTAHDLAEFWRSGGDE</sequence>